<dbReference type="InterPro" id="IPR050310">
    <property type="entry name" value="VPS10-sortilin"/>
</dbReference>
<dbReference type="EMBL" id="JASFZW010000001">
    <property type="protein sequence ID" value="KAK2080685.1"/>
    <property type="molecule type" value="Genomic_DNA"/>
</dbReference>
<keyword evidence="3 6" id="KW-0472">Membrane</keyword>
<evidence type="ECO:0000256" key="4">
    <source>
        <dbReference type="ARBA" id="ARBA00023180"/>
    </source>
</evidence>
<dbReference type="Pfam" id="PF15902">
    <property type="entry name" value="Sortilin-Vps10"/>
    <property type="match status" value="1"/>
</dbReference>
<proteinExistence type="predicted"/>
<dbReference type="GO" id="GO:0006892">
    <property type="term" value="P:post-Golgi vesicle-mediated transport"/>
    <property type="evidence" value="ECO:0007669"/>
    <property type="project" value="TreeGrafter"/>
</dbReference>
<protein>
    <recommendedName>
        <fullName evidence="8">VPS10 domain-containing protein</fullName>
    </recommendedName>
</protein>
<accession>A0AAD9MM60</accession>
<reference evidence="9" key="1">
    <citation type="submission" date="2021-01" db="EMBL/GenBank/DDBJ databases">
        <authorList>
            <person name="Eckstrom K.M.E."/>
        </authorList>
    </citation>
    <scope>NUCLEOTIDE SEQUENCE</scope>
    <source>
        <strain evidence="9">UVCC 0001</strain>
    </source>
</reference>
<dbReference type="PANTHER" id="PTHR12106:SF27">
    <property type="entry name" value="SORTILIN-RELATED RECEPTOR"/>
    <property type="match status" value="1"/>
</dbReference>
<keyword evidence="6" id="KW-0812">Transmembrane</keyword>
<keyword evidence="7" id="KW-0732">Signal</keyword>
<organism evidence="9 10">
    <name type="scientific">Prototheca wickerhamii</name>
    <dbReference type="NCBI Taxonomy" id="3111"/>
    <lineage>
        <taxon>Eukaryota</taxon>
        <taxon>Viridiplantae</taxon>
        <taxon>Chlorophyta</taxon>
        <taxon>core chlorophytes</taxon>
        <taxon>Trebouxiophyceae</taxon>
        <taxon>Chlorellales</taxon>
        <taxon>Chlorellaceae</taxon>
        <taxon>Prototheca</taxon>
    </lineage>
</organism>
<gene>
    <name evidence="9" type="ORF">QBZ16_000539</name>
</gene>
<evidence type="ECO:0000313" key="9">
    <source>
        <dbReference type="EMBL" id="KAK2080685.1"/>
    </source>
</evidence>
<dbReference type="InterPro" id="IPR015943">
    <property type="entry name" value="WD40/YVTN_repeat-like_dom_sf"/>
</dbReference>
<comment type="subcellular location">
    <subcellularLocation>
        <location evidence="1">Membrane</location>
    </subcellularLocation>
</comment>
<dbReference type="CDD" id="cd15482">
    <property type="entry name" value="Sialidase_non-viral"/>
    <property type="match status" value="1"/>
</dbReference>
<dbReference type="SUPFAM" id="SSF110296">
    <property type="entry name" value="Oligoxyloglucan reducing end-specific cellobiohydrolase"/>
    <property type="match status" value="1"/>
</dbReference>
<evidence type="ECO:0000256" key="3">
    <source>
        <dbReference type="ARBA" id="ARBA00023136"/>
    </source>
</evidence>
<feature type="transmembrane region" description="Helical" evidence="6">
    <location>
        <begin position="768"/>
        <end position="789"/>
    </location>
</feature>
<name>A0AAD9MM60_PROWI</name>
<comment type="caution">
    <text evidence="9">The sequence shown here is derived from an EMBL/GenBank/DDBJ whole genome shotgun (WGS) entry which is preliminary data.</text>
</comment>
<keyword evidence="2" id="KW-0677">Repeat</keyword>
<feature type="transmembrane region" description="Helical" evidence="6">
    <location>
        <begin position="738"/>
        <end position="761"/>
    </location>
</feature>
<dbReference type="Gene3D" id="2.130.10.10">
    <property type="entry name" value="YVTN repeat-like/Quinoprotein amine dehydrogenase"/>
    <property type="match status" value="2"/>
</dbReference>
<sequence length="830" mass="88296">MAWAFLRPWLALAALLLVLVPVTLDTRITDVRWVNVTASGDVQHVYAITQDKGGFNGGPLWRTEDPGRADGWRDITSTLIDLLPGKASPYFGISDVKVSPALPQYLFLQGRGRYHFVSRDGGRSFSAIPTPGNSTGYEQTIKWHPTQPEWLLAMARRPGCVWYVPSDACGYDLFVTQDLGASWANLTANSKGHISSFRDYEWGASLPMYANKKTPDEAIFATVFAGEQTGKSLYPGWNRDLHYVVSLDLFRSPPARTIPCGNLFEVVAGKVFLAVPSDCPLGPDGKARAVPKRSVAGRTVTLYVSDTDGDDFTEVCLPSNLEDDGYNMVRTHDGAAAFVLADHAEPGSRGPTSDSPTSDAYAPAYNASLHTLALRNVYRRDYLADFLRVEGLPGVFIANAVDDRAIGSVPVGDYGAHLRTLASRDGGASWAPVAAPRAFRFGHWANALAPRPNLYSPPAAPGLLLASGNVGAHLATGFGAGACTWVSRDGGLTWEDVADRSLIYEVGARGDVVVAAGHSSDGPTATVRVSLDAGACWHEVALPEAILVDNIRADTDARGTVFFVHGTACTRTSRHPDCTFRGGMNPPGKLFVLDLAALMGPADLRACGDDDYELWAPPDAGGCLLGARRELNASAPRPCACSRAADAECEYGFAPRVAENGSVTGCEAIAGLEAASCPRWNANQGYAASSTHLRLVHGDICADPKSIIPDTDGKGGSGGGPRGGGGCHDGKRSSRFSFLHALFVTLLVAGIVAVVAGVAWAERLAPATAALGAAGFAALDAVIAAWDWLRFKWAELTNRGAARDAYFEPLTDRLDVDPEDHRSPPMFDGP</sequence>
<keyword evidence="6" id="KW-1133">Transmembrane helix</keyword>
<feature type="domain" description="VPS10" evidence="8">
    <location>
        <begin position="49"/>
        <end position="720"/>
    </location>
</feature>
<dbReference type="InterPro" id="IPR006581">
    <property type="entry name" value="VPS10"/>
</dbReference>
<evidence type="ECO:0000313" key="10">
    <source>
        <dbReference type="Proteomes" id="UP001255856"/>
    </source>
</evidence>
<dbReference type="Proteomes" id="UP001255856">
    <property type="component" value="Unassembled WGS sequence"/>
</dbReference>
<feature type="chain" id="PRO_5041970629" description="VPS10 domain-containing protein" evidence="7">
    <location>
        <begin position="26"/>
        <end position="830"/>
    </location>
</feature>
<feature type="region of interest" description="Disordered" evidence="5">
    <location>
        <begin position="707"/>
        <end position="728"/>
    </location>
</feature>
<evidence type="ECO:0000256" key="7">
    <source>
        <dbReference type="SAM" id="SignalP"/>
    </source>
</evidence>
<evidence type="ECO:0000259" key="8">
    <source>
        <dbReference type="SMART" id="SM00602"/>
    </source>
</evidence>
<keyword evidence="4" id="KW-0325">Glycoprotein</keyword>
<dbReference type="PANTHER" id="PTHR12106">
    <property type="entry name" value="SORTILIN RELATED"/>
    <property type="match status" value="1"/>
</dbReference>
<evidence type="ECO:0000256" key="2">
    <source>
        <dbReference type="ARBA" id="ARBA00022737"/>
    </source>
</evidence>
<evidence type="ECO:0000256" key="5">
    <source>
        <dbReference type="SAM" id="MobiDB-lite"/>
    </source>
</evidence>
<feature type="signal peptide" evidence="7">
    <location>
        <begin position="1"/>
        <end position="25"/>
    </location>
</feature>
<dbReference type="InterPro" id="IPR031778">
    <property type="entry name" value="Sortilin_N"/>
</dbReference>
<dbReference type="GO" id="GO:0016020">
    <property type="term" value="C:membrane"/>
    <property type="evidence" value="ECO:0007669"/>
    <property type="project" value="UniProtKB-SubCell"/>
</dbReference>
<feature type="compositionally biased region" description="Gly residues" evidence="5">
    <location>
        <begin position="714"/>
        <end position="727"/>
    </location>
</feature>
<dbReference type="SMART" id="SM00602">
    <property type="entry name" value="VPS10"/>
    <property type="match status" value="1"/>
</dbReference>
<evidence type="ECO:0000256" key="1">
    <source>
        <dbReference type="ARBA" id="ARBA00004370"/>
    </source>
</evidence>
<evidence type="ECO:0000256" key="6">
    <source>
        <dbReference type="SAM" id="Phobius"/>
    </source>
</evidence>
<dbReference type="GO" id="GO:0005794">
    <property type="term" value="C:Golgi apparatus"/>
    <property type="evidence" value="ECO:0007669"/>
    <property type="project" value="TreeGrafter"/>
</dbReference>
<dbReference type="AlphaFoldDB" id="A0AAD9MM60"/>
<keyword evidence="10" id="KW-1185">Reference proteome</keyword>